<dbReference type="EMBL" id="CM010722">
    <property type="protein sequence ID" value="RZC72486.1"/>
    <property type="molecule type" value="Genomic_DNA"/>
</dbReference>
<feature type="compositionally biased region" description="Polar residues" evidence="1">
    <location>
        <begin position="311"/>
        <end position="323"/>
    </location>
</feature>
<sequence>MSISFVGTKGAPIGPPKTPALSNNKLNEARSGMETPTKGVNSAQPERGLSVFTQNARPTGRDPVKMLIKEEIDKAHSYVLSKCVEARPYFVKYEEELHVGIGDNVSRRKQQNFAQWFKQHIVALRFQDSEEATNELSSLACGPQSMKSYPCCVVDGVCFWVRRDKRLTAPNPGLHILKKNEDKVIELFGLVTNVIELVYKLGQRVVLFSCEWFNTNPDENLIEKEDNLVNICVSSKWYSDDPFVLANEAKQVFYVDDQKRRPSWRLVQGVRDTLLLNCKPTNDSKNESNKNSAALAQSTGNGEHERLSPAPQHSASISCTTSQRDTRKEQQNELVETLETQLEKERALASSQKAELESRRALAQVQKAELESQRELTLRQKVELESQRALTFSQKAELENQRASSQSQQRELESQRLLTKCQQAELESTRRVVQGQNQLYQGQKQLLKDQRERLKYLEDFLT</sequence>
<evidence type="ECO:0000313" key="4">
    <source>
        <dbReference type="Proteomes" id="UP000316621"/>
    </source>
</evidence>
<dbReference type="AlphaFoldDB" id="A0A4Y7KHZ1"/>
<dbReference type="Pfam" id="PF13952">
    <property type="entry name" value="DUF4216"/>
    <property type="match status" value="1"/>
</dbReference>
<feature type="region of interest" description="Disordered" evidence="1">
    <location>
        <begin position="278"/>
        <end position="334"/>
    </location>
</feature>
<feature type="compositionally biased region" description="Polar residues" evidence="1">
    <location>
        <begin position="289"/>
        <end position="301"/>
    </location>
</feature>
<dbReference type="PANTHER" id="PTHR48258">
    <property type="entry name" value="DUF4218 DOMAIN-CONTAINING PROTEIN-RELATED"/>
    <property type="match status" value="1"/>
</dbReference>
<protein>
    <recommendedName>
        <fullName evidence="2">DUF4216 domain-containing protein</fullName>
    </recommendedName>
</protein>
<evidence type="ECO:0000256" key="1">
    <source>
        <dbReference type="SAM" id="MobiDB-lite"/>
    </source>
</evidence>
<evidence type="ECO:0000313" key="3">
    <source>
        <dbReference type="EMBL" id="RZC72486.1"/>
    </source>
</evidence>
<evidence type="ECO:0000259" key="2">
    <source>
        <dbReference type="Pfam" id="PF13952"/>
    </source>
</evidence>
<keyword evidence="4" id="KW-1185">Reference proteome</keyword>
<dbReference type="InterPro" id="IPR025312">
    <property type="entry name" value="DUF4216"/>
</dbReference>
<dbReference type="Proteomes" id="UP000316621">
    <property type="component" value="Chromosome 8"/>
</dbReference>
<feature type="region of interest" description="Disordered" evidence="1">
    <location>
        <begin position="1"/>
        <end position="24"/>
    </location>
</feature>
<gene>
    <name evidence="3" type="ORF">C5167_047965</name>
</gene>
<proteinExistence type="predicted"/>
<organism evidence="3 4">
    <name type="scientific">Papaver somniferum</name>
    <name type="common">Opium poppy</name>
    <dbReference type="NCBI Taxonomy" id="3469"/>
    <lineage>
        <taxon>Eukaryota</taxon>
        <taxon>Viridiplantae</taxon>
        <taxon>Streptophyta</taxon>
        <taxon>Embryophyta</taxon>
        <taxon>Tracheophyta</taxon>
        <taxon>Spermatophyta</taxon>
        <taxon>Magnoliopsida</taxon>
        <taxon>Ranunculales</taxon>
        <taxon>Papaveraceae</taxon>
        <taxon>Papaveroideae</taxon>
        <taxon>Papaver</taxon>
    </lineage>
</organism>
<dbReference type="Gramene" id="RZC72486">
    <property type="protein sequence ID" value="RZC72486"/>
    <property type="gene ID" value="C5167_047965"/>
</dbReference>
<dbReference type="OMA" id="NCKPTND"/>
<reference evidence="3 4" key="1">
    <citation type="journal article" date="2018" name="Science">
        <title>The opium poppy genome and morphinan production.</title>
        <authorList>
            <person name="Guo L."/>
            <person name="Winzer T."/>
            <person name="Yang X."/>
            <person name="Li Y."/>
            <person name="Ning Z."/>
            <person name="He Z."/>
            <person name="Teodor R."/>
            <person name="Lu Y."/>
            <person name="Bowser T.A."/>
            <person name="Graham I.A."/>
            <person name="Ye K."/>
        </authorList>
    </citation>
    <scope>NUCLEOTIDE SEQUENCE [LARGE SCALE GENOMIC DNA]</scope>
    <source>
        <strain evidence="4">cv. HN1</strain>
        <tissue evidence="3">Leaves</tissue>
    </source>
</reference>
<accession>A0A4Y7KHZ1</accession>
<name>A0A4Y7KHZ1_PAPSO</name>
<feature type="domain" description="DUF4216" evidence="2">
    <location>
        <begin position="195"/>
        <end position="267"/>
    </location>
</feature>